<proteinExistence type="predicted"/>
<sequence>MQRFDQDLPTRLIETLPELYRRIFYEEKYKWRDPPAGFFTKGGYLTVPNPDRLSPTWVQVPPSTNNPWDQTHTAFERFGTVTNIMTLTLTIHRADGQQQGGQMTNTPSTGGTMGVASTAMGGKQTPPEQDLLEEEDFLEGEAPRAAVAIQLAAQEAIQQDRQEEAHQEAEAHQAQEEAHQEVEACQAAEGHQEVEAHQVEEPH</sequence>
<dbReference type="STRING" id="742152.A0A2H3J2I1"/>
<name>A0A2H3J2I1_WOLCO</name>
<accession>A0A2H3J2I1</accession>
<organism evidence="2 3">
    <name type="scientific">Wolfiporia cocos (strain MD-104)</name>
    <name type="common">Brown rot fungus</name>
    <dbReference type="NCBI Taxonomy" id="742152"/>
    <lineage>
        <taxon>Eukaryota</taxon>
        <taxon>Fungi</taxon>
        <taxon>Dikarya</taxon>
        <taxon>Basidiomycota</taxon>
        <taxon>Agaricomycotina</taxon>
        <taxon>Agaricomycetes</taxon>
        <taxon>Polyporales</taxon>
        <taxon>Phaeolaceae</taxon>
        <taxon>Wolfiporia</taxon>
    </lineage>
</organism>
<dbReference type="Proteomes" id="UP000218811">
    <property type="component" value="Unassembled WGS sequence"/>
</dbReference>
<reference evidence="2 3" key="1">
    <citation type="journal article" date="2012" name="Science">
        <title>The Paleozoic origin of enzymatic lignin decomposition reconstructed from 31 fungal genomes.</title>
        <authorList>
            <person name="Floudas D."/>
            <person name="Binder M."/>
            <person name="Riley R."/>
            <person name="Barry K."/>
            <person name="Blanchette R.A."/>
            <person name="Henrissat B."/>
            <person name="Martinez A.T."/>
            <person name="Otillar R."/>
            <person name="Spatafora J.W."/>
            <person name="Yadav J.S."/>
            <person name="Aerts A."/>
            <person name="Benoit I."/>
            <person name="Boyd A."/>
            <person name="Carlson A."/>
            <person name="Copeland A."/>
            <person name="Coutinho P.M."/>
            <person name="de Vries R.P."/>
            <person name="Ferreira P."/>
            <person name="Findley K."/>
            <person name="Foster B."/>
            <person name="Gaskell J."/>
            <person name="Glotzer D."/>
            <person name="Gorecki P."/>
            <person name="Heitman J."/>
            <person name="Hesse C."/>
            <person name="Hori C."/>
            <person name="Igarashi K."/>
            <person name="Jurgens J.A."/>
            <person name="Kallen N."/>
            <person name="Kersten P."/>
            <person name="Kohler A."/>
            <person name="Kuees U."/>
            <person name="Kumar T.K.A."/>
            <person name="Kuo A."/>
            <person name="LaButti K."/>
            <person name="Larrondo L.F."/>
            <person name="Lindquist E."/>
            <person name="Ling A."/>
            <person name="Lombard V."/>
            <person name="Lucas S."/>
            <person name="Lundell T."/>
            <person name="Martin R."/>
            <person name="McLaughlin D.J."/>
            <person name="Morgenstern I."/>
            <person name="Morin E."/>
            <person name="Murat C."/>
            <person name="Nagy L.G."/>
            <person name="Nolan M."/>
            <person name="Ohm R.A."/>
            <person name="Patyshakuliyeva A."/>
            <person name="Rokas A."/>
            <person name="Ruiz-Duenas F.J."/>
            <person name="Sabat G."/>
            <person name="Salamov A."/>
            <person name="Samejima M."/>
            <person name="Schmutz J."/>
            <person name="Slot J.C."/>
            <person name="St John F."/>
            <person name="Stenlid J."/>
            <person name="Sun H."/>
            <person name="Sun S."/>
            <person name="Syed K."/>
            <person name="Tsang A."/>
            <person name="Wiebenga A."/>
            <person name="Young D."/>
            <person name="Pisabarro A."/>
            <person name="Eastwood D.C."/>
            <person name="Martin F."/>
            <person name="Cullen D."/>
            <person name="Grigoriev I.V."/>
            <person name="Hibbett D.S."/>
        </authorList>
    </citation>
    <scope>NUCLEOTIDE SEQUENCE [LARGE SCALE GENOMIC DNA]</scope>
    <source>
        <strain evidence="2 3">MD-104</strain>
    </source>
</reference>
<feature type="region of interest" description="Disordered" evidence="1">
    <location>
        <begin position="155"/>
        <end position="203"/>
    </location>
</feature>
<feature type="compositionally biased region" description="Basic and acidic residues" evidence="1">
    <location>
        <begin position="158"/>
        <end position="182"/>
    </location>
</feature>
<keyword evidence="3" id="KW-1185">Reference proteome</keyword>
<feature type="compositionally biased region" description="Polar residues" evidence="1">
    <location>
        <begin position="96"/>
        <end position="110"/>
    </location>
</feature>
<protein>
    <submittedName>
        <fullName evidence="2">Uncharacterized protein</fullName>
    </submittedName>
</protein>
<dbReference type="EMBL" id="KB467865">
    <property type="protein sequence ID" value="PCH35915.1"/>
    <property type="molecule type" value="Genomic_DNA"/>
</dbReference>
<evidence type="ECO:0000313" key="3">
    <source>
        <dbReference type="Proteomes" id="UP000218811"/>
    </source>
</evidence>
<feature type="region of interest" description="Disordered" evidence="1">
    <location>
        <begin position="96"/>
        <end position="127"/>
    </location>
</feature>
<gene>
    <name evidence="2" type="ORF">WOLCODRAFT_156637</name>
</gene>
<feature type="compositionally biased region" description="Basic and acidic residues" evidence="1">
    <location>
        <begin position="190"/>
        <end position="203"/>
    </location>
</feature>
<dbReference type="AlphaFoldDB" id="A0A2H3J2I1"/>
<evidence type="ECO:0000313" key="2">
    <source>
        <dbReference type="EMBL" id="PCH35915.1"/>
    </source>
</evidence>
<evidence type="ECO:0000256" key="1">
    <source>
        <dbReference type="SAM" id="MobiDB-lite"/>
    </source>
</evidence>